<dbReference type="Pfam" id="PF00089">
    <property type="entry name" value="Trypsin"/>
    <property type="match status" value="1"/>
</dbReference>
<dbReference type="OrthoDB" id="5565075at2759"/>
<evidence type="ECO:0000256" key="6">
    <source>
        <dbReference type="SAM" id="SignalP"/>
    </source>
</evidence>
<dbReference type="PANTHER" id="PTHR24276">
    <property type="entry name" value="POLYSERASE-RELATED"/>
    <property type="match status" value="1"/>
</dbReference>
<keyword evidence="4" id="KW-0720">Serine protease</keyword>
<keyword evidence="6" id="KW-0732">Signal</keyword>
<dbReference type="PRINTS" id="PR00722">
    <property type="entry name" value="CHYMOTRYPSIN"/>
</dbReference>
<evidence type="ECO:0000256" key="1">
    <source>
        <dbReference type="ARBA" id="ARBA00007664"/>
    </source>
</evidence>
<dbReference type="GO" id="GO:0004252">
    <property type="term" value="F:serine-type endopeptidase activity"/>
    <property type="evidence" value="ECO:0007669"/>
    <property type="project" value="InterPro"/>
</dbReference>
<proteinExistence type="inferred from homology"/>
<dbReference type="SUPFAM" id="SSF50494">
    <property type="entry name" value="Trypsin-like serine proteases"/>
    <property type="match status" value="1"/>
</dbReference>
<evidence type="ECO:0000313" key="8">
    <source>
        <dbReference type="EMBL" id="PZC76918.1"/>
    </source>
</evidence>
<feature type="chain" id="PRO_5016127195" description="Peptidase S1 domain-containing protein" evidence="6">
    <location>
        <begin position="21"/>
        <end position="242"/>
    </location>
</feature>
<dbReference type="GO" id="GO:0006508">
    <property type="term" value="P:proteolysis"/>
    <property type="evidence" value="ECO:0007669"/>
    <property type="project" value="UniProtKB-KW"/>
</dbReference>
<name>A0A2W1BPL2_HELAM</name>
<dbReference type="PROSITE" id="PS50240">
    <property type="entry name" value="TRYPSIN_DOM"/>
    <property type="match status" value="1"/>
</dbReference>
<dbReference type="InterPro" id="IPR001314">
    <property type="entry name" value="Peptidase_S1A"/>
</dbReference>
<evidence type="ECO:0000313" key="9">
    <source>
        <dbReference type="Proteomes" id="UP000249218"/>
    </source>
</evidence>
<feature type="domain" description="Peptidase S1" evidence="7">
    <location>
        <begin position="27"/>
        <end position="239"/>
    </location>
</feature>
<dbReference type="InterPro" id="IPR050430">
    <property type="entry name" value="Peptidase_S1"/>
</dbReference>
<evidence type="ECO:0000256" key="4">
    <source>
        <dbReference type="ARBA" id="ARBA00022825"/>
    </source>
</evidence>
<dbReference type="EMBL" id="KZ149940">
    <property type="protein sequence ID" value="PZC76918.1"/>
    <property type="molecule type" value="Genomic_DNA"/>
</dbReference>
<gene>
    <name evidence="8" type="primary">HaOG200369</name>
    <name evidence="8" type="ORF">B5X24_HaOG200369</name>
</gene>
<sequence>MSYLTHISLLVIGILQYNSASVIENRVLGGNAFEVTKNRHLVELIIIIYAHNNFDKVVLCSGSILSARWIISSAHCFEDDVNYVGVHQQGSLTPLAMAKDIEVHPEYIQGVNSYSNSAKDLALIRTVSHINLNDCTTWPIRLLSSPVSFGSLATIAGYGDAEPGLVTPREGNVTICRCENAKDESVLCSYSHVRADQGDSGGSLVHDDTLVGVTSGVLEHKTVYTDVFENLNWIKRVLAKRY</sequence>
<evidence type="ECO:0000256" key="2">
    <source>
        <dbReference type="ARBA" id="ARBA00022670"/>
    </source>
</evidence>
<dbReference type="InterPro" id="IPR043504">
    <property type="entry name" value="Peptidase_S1_PA_chymotrypsin"/>
</dbReference>
<accession>A0A2W1BPL2</accession>
<dbReference type="InterPro" id="IPR001254">
    <property type="entry name" value="Trypsin_dom"/>
</dbReference>
<dbReference type="AlphaFoldDB" id="A0A2W1BPL2"/>
<feature type="signal peptide" evidence="6">
    <location>
        <begin position="1"/>
        <end position="20"/>
    </location>
</feature>
<evidence type="ECO:0000256" key="3">
    <source>
        <dbReference type="ARBA" id="ARBA00022801"/>
    </source>
</evidence>
<organism evidence="8 9">
    <name type="scientific">Helicoverpa armigera</name>
    <name type="common">Cotton bollworm</name>
    <name type="synonym">Heliothis armigera</name>
    <dbReference type="NCBI Taxonomy" id="29058"/>
    <lineage>
        <taxon>Eukaryota</taxon>
        <taxon>Metazoa</taxon>
        <taxon>Ecdysozoa</taxon>
        <taxon>Arthropoda</taxon>
        <taxon>Hexapoda</taxon>
        <taxon>Insecta</taxon>
        <taxon>Pterygota</taxon>
        <taxon>Neoptera</taxon>
        <taxon>Endopterygota</taxon>
        <taxon>Lepidoptera</taxon>
        <taxon>Glossata</taxon>
        <taxon>Ditrysia</taxon>
        <taxon>Noctuoidea</taxon>
        <taxon>Noctuidae</taxon>
        <taxon>Heliothinae</taxon>
        <taxon>Helicoverpa</taxon>
    </lineage>
</organism>
<dbReference type="InterPro" id="IPR009003">
    <property type="entry name" value="Peptidase_S1_PA"/>
</dbReference>
<keyword evidence="2" id="KW-0645">Protease</keyword>
<evidence type="ECO:0000259" key="7">
    <source>
        <dbReference type="PROSITE" id="PS50240"/>
    </source>
</evidence>
<keyword evidence="5" id="KW-1015">Disulfide bond</keyword>
<reference evidence="8 9" key="1">
    <citation type="journal article" date="2017" name="BMC Biol.">
        <title>Genomic innovations, transcriptional plasticity and gene loss underlying the evolution and divergence of two highly polyphagous and invasive Helicoverpa pest species.</title>
        <authorList>
            <person name="Pearce S.L."/>
            <person name="Clarke D.F."/>
            <person name="East P.D."/>
            <person name="Elfekih S."/>
            <person name="Gordon K.H."/>
            <person name="Jermiin L.S."/>
            <person name="McGaughran A."/>
            <person name="Oakeshott J.G."/>
            <person name="Papanikolaou A."/>
            <person name="Perera O.P."/>
            <person name="Rane R.V."/>
            <person name="Richards S."/>
            <person name="Tay W.T."/>
            <person name="Walsh T.K."/>
            <person name="Anderson A."/>
            <person name="Anderson C.J."/>
            <person name="Asgari S."/>
            <person name="Board P.G."/>
            <person name="Bretschneider A."/>
            <person name="Campbell P.M."/>
            <person name="Chertemps T."/>
            <person name="Christeller J.T."/>
            <person name="Coppin C.W."/>
            <person name="Downes S.J."/>
            <person name="Duan G."/>
            <person name="Farnsworth C.A."/>
            <person name="Good R.T."/>
            <person name="Han L.B."/>
            <person name="Han Y.C."/>
            <person name="Hatje K."/>
            <person name="Horne I."/>
            <person name="Huang Y.P."/>
            <person name="Hughes D.S."/>
            <person name="Jacquin-Joly E."/>
            <person name="James W."/>
            <person name="Jhangiani S."/>
            <person name="Kollmar M."/>
            <person name="Kuwar S.S."/>
            <person name="Li S."/>
            <person name="Liu N.Y."/>
            <person name="Maibeche M.T."/>
            <person name="Miller J.R."/>
            <person name="Montagne N."/>
            <person name="Perry T."/>
            <person name="Qu J."/>
            <person name="Song S.V."/>
            <person name="Sutton G.G."/>
            <person name="Vogel H."/>
            <person name="Walenz B.P."/>
            <person name="Xu W."/>
            <person name="Zhang H.J."/>
            <person name="Zou Z."/>
            <person name="Batterham P."/>
            <person name="Edwards O.R."/>
            <person name="Feyereisen R."/>
            <person name="Gibbs R.A."/>
            <person name="Heckel D.G."/>
            <person name="McGrath A."/>
            <person name="Robin C."/>
            <person name="Scherer S.E."/>
            <person name="Worley K.C."/>
            <person name="Wu Y.D."/>
        </authorList>
    </citation>
    <scope>NUCLEOTIDE SEQUENCE [LARGE SCALE GENOMIC DNA]</scope>
    <source>
        <strain evidence="8">Harm_GR_Male_#8</strain>
        <tissue evidence="8">Whole organism</tissue>
    </source>
</reference>
<protein>
    <recommendedName>
        <fullName evidence="7">Peptidase S1 domain-containing protein</fullName>
    </recommendedName>
</protein>
<evidence type="ECO:0000256" key="5">
    <source>
        <dbReference type="ARBA" id="ARBA00023157"/>
    </source>
</evidence>
<dbReference type="Proteomes" id="UP000249218">
    <property type="component" value="Unassembled WGS sequence"/>
</dbReference>
<dbReference type="SMART" id="SM00020">
    <property type="entry name" value="Tryp_SPc"/>
    <property type="match status" value="1"/>
</dbReference>
<dbReference type="PANTHER" id="PTHR24276:SF98">
    <property type="entry name" value="FI18310P1-RELATED"/>
    <property type="match status" value="1"/>
</dbReference>
<keyword evidence="9" id="KW-1185">Reference proteome</keyword>
<comment type="similarity">
    <text evidence="1">Belongs to the peptidase S1 family.</text>
</comment>
<keyword evidence="3" id="KW-0378">Hydrolase</keyword>
<dbReference type="Gene3D" id="2.40.10.10">
    <property type="entry name" value="Trypsin-like serine proteases"/>
    <property type="match status" value="1"/>
</dbReference>